<dbReference type="PANTHER" id="PTHR22789:SF8">
    <property type="entry name" value="L-RIBULOSE-5-PHOSPHATE 4-EPIMERASE SGBE"/>
    <property type="match status" value="1"/>
</dbReference>
<evidence type="ECO:0000259" key="9">
    <source>
        <dbReference type="SMART" id="SM01007"/>
    </source>
</evidence>
<organism evidence="10 11">
    <name type="scientific">Tunturiibacter lichenicola</name>
    <dbReference type="NCBI Taxonomy" id="2051959"/>
    <lineage>
        <taxon>Bacteria</taxon>
        <taxon>Pseudomonadati</taxon>
        <taxon>Acidobacteriota</taxon>
        <taxon>Terriglobia</taxon>
        <taxon>Terriglobales</taxon>
        <taxon>Acidobacteriaceae</taxon>
        <taxon>Tunturiibacter</taxon>
    </lineage>
</organism>
<comment type="caution">
    <text evidence="10">The sequence shown here is derived from an EMBL/GenBank/DDBJ whole genome shotgun (WGS) entry which is preliminary data.</text>
</comment>
<comment type="catalytic activity">
    <reaction evidence="1">
        <text>L-ribulose 5-phosphate = D-xylulose 5-phosphate</text>
        <dbReference type="Rhea" id="RHEA:22368"/>
        <dbReference type="ChEBI" id="CHEBI:57737"/>
        <dbReference type="ChEBI" id="CHEBI:58226"/>
        <dbReference type="EC" id="5.1.3.4"/>
    </reaction>
</comment>
<dbReference type="EMBL" id="JACHDZ010000001">
    <property type="protein sequence ID" value="MBB5342058.1"/>
    <property type="molecule type" value="Genomic_DNA"/>
</dbReference>
<dbReference type="Proteomes" id="UP000569092">
    <property type="component" value="Unassembled WGS sequence"/>
</dbReference>
<dbReference type="InterPro" id="IPR036409">
    <property type="entry name" value="Aldolase_II/adducin_N_sf"/>
</dbReference>
<evidence type="ECO:0000256" key="5">
    <source>
        <dbReference type="ARBA" id="ARBA00022723"/>
    </source>
</evidence>
<dbReference type="PANTHER" id="PTHR22789">
    <property type="entry name" value="FUCULOSE PHOSPHATE ALDOLASE"/>
    <property type="match status" value="1"/>
</dbReference>
<dbReference type="SMART" id="SM01007">
    <property type="entry name" value="Aldolase_II"/>
    <property type="match status" value="1"/>
</dbReference>
<evidence type="ECO:0000256" key="7">
    <source>
        <dbReference type="ARBA" id="ARBA00023235"/>
    </source>
</evidence>
<dbReference type="SUPFAM" id="SSF53639">
    <property type="entry name" value="AraD/HMP-PK domain-like"/>
    <property type="match status" value="1"/>
</dbReference>
<dbReference type="EC" id="5.1.3.4" evidence="4"/>
<dbReference type="GO" id="GO:0046872">
    <property type="term" value="F:metal ion binding"/>
    <property type="evidence" value="ECO:0007669"/>
    <property type="project" value="UniProtKB-KW"/>
</dbReference>
<accession>A0A7W8J3Q6</accession>
<dbReference type="AlphaFoldDB" id="A0A7W8J3Q6"/>
<keyword evidence="6" id="KW-0862">Zinc</keyword>
<dbReference type="InterPro" id="IPR050197">
    <property type="entry name" value="Aldolase_class_II_sugar_metab"/>
</dbReference>
<evidence type="ECO:0000256" key="8">
    <source>
        <dbReference type="ARBA" id="ARBA00023277"/>
    </source>
</evidence>
<protein>
    <recommendedName>
        <fullName evidence="4">L-ribulose-5-phosphate 4-epimerase</fullName>
        <ecNumber evidence="4">5.1.3.4</ecNumber>
    </recommendedName>
</protein>
<dbReference type="InterPro" id="IPR001303">
    <property type="entry name" value="Aldolase_II/adducin_N"/>
</dbReference>
<reference evidence="10 11" key="1">
    <citation type="submission" date="2020-08" db="EMBL/GenBank/DDBJ databases">
        <title>Genomic Encyclopedia of Type Strains, Phase IV (KMG-V): Genome sequencing to study the core and pangenomes of soil and plant-associated prokaryotes.</title>
        <authorList>
            <person name="Whitman W."/>
        </authorList>
    </citation>
    <scope>NUCLEOTIDE SEQUENCE [LARGE SCALE GENOMIC DNA]</scope>
    <source>
        <strain evidence="10 11">M8US30</strain>
    </source>
</reference>
<keyword evidence="5" id="KW-0479">Metal-binding</keyword>
<evidence type="ECO:0000256" key="1">
    <source>
        <dbReference type="ARBA" id="ARBA00001726"/>
    </source>
</evidence>
<evidence type="ECO:0000313" key="10">
    <source>
        <dbReference type="EMBL" id="MBB5342058.1"/>
    </source>
</evidence>
<dbReference type="Gene3D" id="3.40.225.10">
    <property type="entry name" value="Class II aldolase/adducin N-terminal domain"/>
    <property type="match status" value="1"/>
</dbReference>
<evidence type="ECO:0000256" key="4">
    <source>
        <dbReference type="ARBA" id="ARBA00013186"/>
    </source>
</evidence>
<dbReference type="GO" id="GO:0005829">
    <property type="term" value="C:cytosol"/>
    <property type="evidence" value="ECO:0007669"/>
    <property type="project" value="TreeGrafter"/>
</dbReference>
<name>A0A7W8J3Q6_9BACT</name>
<dbReference type="NCBIfam" id="NF009003">
    <property type="entry name" value="PRK12348.1"/>
    <property type="match status" value="1"/>
</dbReference>
<keyword evidence="8" id="KW-0119">Carbohydrate metabolism</keyword>
<dbReference type="FunFam" id="3.40.225.10:FF:000001">
    <property type="entry name" value="L-ribulose-5-phosphate 4-epimerase UlaF"/>
    <property type="match status" value="1"/>
</dbReference>
<feature type="domain" description="Class II aldolase/adducin N-terminal" evidence="9">
    <location>
        <begin position="7"/>
        <end position="195"/>
    </location>
</feature>
<evidence type="ECO:0000256" key="3">
    <source>
        <dbReference type="ARBA" id="ARBA00010037"/>
    </source>
</evidence>
<dbReference type="GO" id="GO:0016832">
    <property type="term" value="F:aldehyde-lyase activity"/>
    <property type="evidence" value="ECO:0007669"/>
    <property type="project" value="TreeGrafter"/>
</dbReference>
<dbReference type="Pfam" id="PF00596">
    <property type="entry name" value="Aldolase_II"/>
    <property type="match status" value="1"/>
</dbReference>
<comment type="similarity">
    <text evidence="3">Belongs to the aldolase class II family. AraD/FucA subfamily.</text>
</comment>
<evidence type="ECO:0000256" key="6">
    <source>
        <dbReference type="ARBA" id="ARBA00022833"/>
    </source>
</evidence>
<evidence type="ECO:0000256" key="2">
    <source>
        <dbReference type="ARBA" id="ARBA00001947"/>
    </source>
</evidence>
<sequence length="229" mass="24868">MLEQLKEATLEANLELVRSGLVLYTFGNASGIDRETRLVVIKPSGVDYHDMKPEHMVVTDLQGNIVEGSLRPSSDLKTHLELYKAFSGIGGVVHTHSEHATAWAQSGRDIPPLGTTHADYFHGPVPCTRELTDDEINGDYVLSTGTAILERFADVDPLAVPGVLVAGHAPFTWGTSPRDAAHNAVVLEAVAKMAFITVLLNSNSRVSEALLDRHYFRKHGAKATYGQNS</sequence>
<keyword evidence="7 10" id="KW-0413">Isomerase</keyword>
<evidence type="ECO:0000313" key="11">
    <source>
        <dbReference type="Proteomes" id="UP000569092"/>
    </source>
</evidence>
<dbReference type="GO" id="GO:0019323">
    <property type="term" value="P:pentose catabolic process"/>
    <property type="evidence" value="ECO:0007669"/>
    <property type="project" value="TreeGrafter"/>
</dbReference>
<comment type="cofactor">
    <cofactor evidence="2">
        <name>Zn(2+)</name>
        <dbReference type="ChEBI" id="CHEBI:29105"/>
    </cofactor>
</comment>
<dbReference type="GO" id="GO:0008742">
    <property type="term" value="F:L-ribulose-phosphate 4-epimerase activity"/>
    <property type="evidence" value="ECO:0007669"/>
    <property type="project" value="UniProtKB-EC"/>
</dbReference>
<gene>
    <name evidence="10" type="ORF">HDF10_000008</name>
</gene>
<proteinExistence type="inferred from homology"/>
<dbReference type="NCBIfam" id="NF006047">
    <property type="entry name" value="PRK08193.1"/>
    <property type="match status" value="1"/>
</dbReference>